<dbReference type="RefSeq" id="WP_057395793.1">
    <property type="nucleotide sequence ID" value="NZ_LJXB01000039.1"/>
</dbReference>
<accession>A0A0P8XX14</accession>
<dbReference type="Proteomes" id="UP000050349">
    <property type="component" value="Unassembled WGS sequence"/>
</dbReference>
<feature type="transmembrane region" description="Helical" evidence="1">
    <location>
        <begin position="228"/>
        <end position="247"/>
    </location>
</feature>
<proteinExistence type="predicted"/>
<protein>
    <submittedName>
        <fullName evidence="2">Uncharacterized protein</fullName>
    </submittedName>
</protein>
<reference evidence="2 3" key="1">
    <citation type="submission" date="2015-09" db="EMBL/GenBank/DDBJ databases">
        <authorList>
            <person name="Jackson K.R."/>
            <person name="Lunt B.L."/>
            <person name="Fisher J.N.B."/>
            <person name="Gardner A.V."/>
            <person name="Bailey M.E."/>
            <person name="Deus L.M."/>
            <person name="Earl A.S."/>
            <person name="Gibby P.D."/>
            <person name="Hartmann K.A."/>
            <person name="Liu J.E."/>
            <person name="Manci A.M."/>
            <person name="Nielsen D.A."/>
            <person name="Solomon M.B."/>
            <person name="Breakwell D.P."/>
            <person name="Burnett S.H."/>
            <person name="Grose J.H."/>
        </authorList>
    </citation>
    <scope>NUCLEOTIDE SEQUENCE [LARGE SCALE GENOMIC DNA]</scope>
    <source>
        <strain evidence="2 3">S613</strain>
    </source>
</reference>
<name>A0A0P8XX14_PSEFL</name>
<dbReference type="EMBL" id="LJXB01000039">
    <property type="protein sequence ID" value="KPU61983.1"/>
    <property type="molecule type" value="Genomic_DNA"/>
</dbReference>
<sequence length="295" mass="33540">MAVDIVSEELTVFKAATTRMRWLINTALLISVMIILRMYLANFSLQNQQLQDIYYNRFVLQITTYRECQGTIFNALMKLPDKSYDEREKLKNDIVNKDAACSDISSKIRSLLLSTPMIEIIRNYSRLERELTTNENTIYDEKLPSRSIPLLNINVPANDFVNVMAVVSTFIVFGIWMSLRGIHAALLSLCLHGDLDVVRVAQLNTVFLTYSEAGGNTFAKRVRALSMWLPFLSIFTATLIGYWPILQRKIEGTENYIGLDSYAGSDLVITVFLALSIFVSSVHFFAALKCYKVIN</sequence>
<evidence type="ECO:0000313" key="3">
    <source>
        <dbReference type="Proteomes" id="UP000050349"/>
    </source>
</evidence>
<feature type="transmembrane region" description="Helical" evidence="1">
    <location>
        <begin position="160"/>
        <end position="179"/>
    </location>
</feature>
<feature type="transmembrane region" description="Helical" evidence="1">
    <location>
        <begin position="22"/>
        <end position="40"/>
    </location>
</feature>
<keyword evidence="1" id="KW-0472">Membrane</keyword>
<feature type="transmembrane region" description="Helical" evidence="1">
    <location>
        <begin position="267"/>
        <end position="288"/>
    </location>
</feature>
<organism evidence="2 3">
    <name type="scientific">Pseudomonas fluorescens</name>
    <dbReference type="NCBI Taxonomy" id="294"/>
    <lineage>
        <taxon>Bacteria</taxon>
        <taxon>Pseudomonadati</taxon>
        <taxon>Pseudomonadota</taxon>
        <taxon>Gammaproteobacteria</taxon>
        <taxon>Pseudomonadales</taxon>
        <taxon>Pseudomonadaceae</taxon>
        <taxon>Pseudomonas</taxon>
    </lineage>
</organism>
<evidence type="ECO:0000256" key="1">
    <source>
        <dbReference type="SAM" id="Phobius"/>
    </source>
</evidence>
<comment type="caution">
    <text evidence="2">The sequence shown here is derived from an EMBL/GenBank/DDBJ whole genome shotgun (WGS) entry which is preliminary data.</text>
</comment>
<dbReference type="PATRIC" id="fig|294.162.peg.232"/>
<dbReference type="AlphaFoldDB" id="A0A0P8XX14"/>
<keyword evidence="1" id="KW-1133">Transmembrane helix</keyword>
<evidence type="ECO:0000313" key="2">
    <source>
        <dbReference type="EMBL" id="KPU61983.1"/>
    </source>
</evidence>
<gene>
    <name evidence="2" type="ORF">AN403_6149</name>
</gene>
<keyword evidence="1" id="KW-0812">Transmembrane</keyword>
<dbReference type="OrthoDB" id="7067848at2"/>